<dbReference type="InterPro" id="IPR010208">
    <property type="entry name" value="Ion_transpt_RnfC/RsxC"/>
</dbReference>
<dbReference type="InterPro" id="IPR017054">
    <property type="entry name" value="PduS"/>
</dbReference>
<evidence type="ECO:0000256" key="3">
    <source>
        <dbReference type="ARBA" id="ARBA00022723"/>
    </source>
</evidence>
<dbReference type="SUPFAM" id="SSF142984">
    <property type="entry name" value="Nqo1 middle domain-like"/>
    <property type="match status" value="1"/>
</dbReference>
<dbReference type="InterPro" id="IPR026902">
    <property type="entry name" value="RnfC_N"/>
</dbReference>
<keyword evidence="10" id="KW-1185">Reference proteome</keyword>
<keyword evidence="6" id="KW-0408">Iron</keyword>
<dbReference type="Pfam" id="PF13375">
    <property type="entry name" value="RnfC_N"/>
    <property type="match status" value="1"/>
</dbReference>
<dbReference type="Pfam" id="PF01512">
    <property type="entry name" value="Complex1_51K"/>
    <property type="match status" value="1"/>
</dbReference>
<keyword evidence="7" id="KW-0411">Iron-sulfur</keyword>
<dbReference type="Proteomes" id="UP000306635">
    <property type="component" value="Unassembled WGS sequence"/>
</dbReference>
<evidence type="ECO:0000259" key="8">
    <source>
        <dbReference type="PROSITE" id="PS51379"/>
    </source>
</evidence>
<sequence>MTRILDLDAGLIRRRVAAAGVVGAGGAGFPTHVKLNASAEIYLVNGAECEPLLKVDQQMADEQAEWLIKGLLYGMAATGAAEGIIALKAKYQAAIDRLTPLLPERVRLHILPDIYPAGDEVITIWLATGRRVPPAQLPLSIGVVVSNVQTLINVARAVELEQPVTQRTLTVNGAVRQPLTLSLPLGTPLREALALAGGCTVSNPAFINGGPMMGHLLDDLDEPVTKTTGGLLVLPEDHLLIRRRRQSMDTVLAMARSVCEQCTLCTELCPRHMIGHELPPHLIVRATNYQHIAQPSVLLSALTCSECGICEAYACPVEISPMRLNQALKGRLRAEGARYEGELRAADPMAEYRLLPVSRLISRLELQAFNHKAPMQVTDDAPREVSLPLRQHIGVAAEPCVGVGQTVVAGQCIASIPEGQLGVPLHASIDGQVIEVGISHIRIAASTADTLSQGESPCITPSA</sequence>
<dbReference type="GO" id="GO:0051539">
    <property type="term" value="F:4 iron, 4 sulfur cluster binding"/>
    <property type="evidence" value="ECO:0007669"/>
    <property type="project" value="UniProtKB-KW"/>
</dbReference>
<dbReference type="PIRSF" id="PIRSF036408">
    <property type="entry name" value="PduS_prd"/>
    <property type="match status" value="1"/>
</dbReference>
<dbReference type="InterPro" id="IPR037225">
    <property type="entry name" value="Nuo51_FMN-bd_sf"/>
</dbReference>
<dbReference type="RefSeq" id="WP_138520187.1">
    <property type="nucleotide sequence ID" value="NZ_JAOCBK010000001.1"/>
</dbReference>
<evidence type="ECO:0000256" key="1">
    <source>
        <dbReference type="ARBA" id="ARBA00022448"/>
    </source>
</evidence>
<dbReference type="EMBL" id="SWDV01000002">
    <property type="protein sequence ID" value="TLX80641.1"/>
    <property type="molecule type" value="Genomic_DNA"/>
</dbReference>
<keyword evidence="2" id="KW-0004">4Fe-4S</keyword>
<dbReference type="InterPro" id="IPR011538">
    <property type="entry name" value="Nuo51_FMN-bd"/>
</dbReference>
<dbReference type="GO" id="GO:0009055">
    <property type="term" value="F:electron transfer activity"/>
    <property type="evidence" value="ECO:0007669"/>
    <property type="project" value="InterPro"/>
</dbReference>
<gene>
    <name evidence="9" type="ORF">FAS41_03045</name>
</gene>
<dbReference type="SUPFAM" id="SSF46548">
    <property type="entry name" value="alpha-helical ferredoxin"/>
    <property type="match status" value="1"/>
</dbReference>
<dbReference type="OrthoDB" id="9767754at2"/>
<dbReference type="SUPFAM" id="SSF142019">
    <property type="entry name" value="Nqo1 FMN-binding domain-like"/>
    <property type="match status" value="1"/>
</dbReference>
<dbReference type="PROSITE" id="PS51379">
    <property type="entry name" value="4FE4S_FER_2"/>
    <property type="match status" value="1"/>
</dbReference>
<keyword evidence="4" id="KW-0677">Repeat</keyword>
<keyword evidence="5" id="KW-0249">Electron transport</keyword>
<dbReference type="PANTHER" id="PTHR43034">
    <property type="entry name" value="ION-TRANSLOCATING OXIDOREDUCTASE COMPLEX SUBUNIT C"/>
    <property type="match status" value="1"/>
</dbReference>
<dbReference type="GO" id="GO:0046872">
    <property type="term" value="F:metal ion binding"/>
    <property type="evidence" value="ECO:0007669"/>
    <property type="project" value="UniProtKB-KW"/>
</dbReference>
<protein>
    <submittedName>
        <fullName evidence="9">Electron transport complex protein RnfC</fullName>
    </submittedName>
</protein>
<evidence type="ECO:0000256" key="7">
    <source>
        <dbReference type="ARBA" id="ARBA00023014"/>
    </source>
</evidence>
<dbReference type="Gene3D" id="3.40.50.11540">
    <property type="entry name" value="NADH-ubiquinone oxidoreductase 51kDa subunit"/>
    <property type="match status" value="1"/>
</dbReference>
<dbReference type="InterPro" id="IPR017896">
    <property type="entry name" value="4Fe4S_Fe-S-bd"/>
</dbReference>
<dbReference type="AlphaFoldDB" id="A0A5R9RBK1"/>
<proteinExistence type="predicted"/>
<reference evidence="9 10" key="1">
    <citation type="submission" date="2019-04" db="EMBL/GenBank/DDBJ databases">
        <authorList>
            <person name="Li M."/>
        </authorList>
    </citation>
    <scope>NUCLEOTIDE SEQUENCE [LARGE SCALE GENOMIC DNA]</scope>
    <source>
        <strain evidence="9 10">LAM1902</strain>
    </source>
</reference>
<evidence type="ECO:0000256" key="6">
    <source>
        <dbReference type="ARBA" id="ARBA00023004"/>
    </source>
</evidence>
<evidence type="ECO:0000256" key="2">
    <source>
        <dbReference type="ARBA" id="ARBA00022485"/>
    </source>
</evidence>
<evidence type="ECO:0000256" key="4">
    <source>
        <dbReference type="ARBA" id="ARBA00022737"/>
    </source>
</evidence>
<evidence type="ECO:0000313" key="9">
    <source>
        <dbReference type="EMBL" id="TLX80641.1"/>
    </source>
</evidence>
<accession>A0A5R9RBK1</accession>
<dbReference type="Gene3D" id="3.10.20.600">
    <property type="match status" value="1"/>
</dbReference>
<dbReference type="Pfam" id="PF10531">
    <property type="entry name" value="SLBB"/>
    <property type="match status" value="1"/>
</dbReference>
<dbReference type="GO" id="GO:0016020">
    <property type="term" value="C:membrane"/>
    <property type="evidence" value="ECO:0007669"/>
    <property type="project" value="InterPro"/>
</dbReference>
<dbReference type="PANTHER" id="PTHR43034:SF2">
    <property type="entry name" value="ION-TRANSLOCATING OXIDOREDUCTASE COMPLEX SUBUNIT C"/>
    <property type="match status" value="1"/>
</dbReference>
<feature type="domain" description="4Fe-4S ferredoxin-type" evidence="8">
    <location>
        <begin position="295"/>
        <end position="325"/>
    </location>
</feature>
<keyword evidence="3" id="KW-0479">Metal-binding</keyword>
<evidence type="ECO:0000313" key="10">
    <source>
        <dbReference type="Proteomes" id="UP000306635"/>
    </source>
</evidence>
<organism evidence="9 10">
    <name type="scientific">Pseudomonas nicosulfuronedens</name>
    <dbReference type="NCBI Taxonomy" id="2571105"/>
    <lineage>
        <taxon>Bacteria</taxon>
        <taxon>Pseudomonadati</taxon>
        <taxon>Pseudomonadota</taxon>
        <taxon>Gammaproteobacteria</taxon>
        <taxon>Pseudomonadales</taxon>
        <taxon>Pseudomonadaceae</taxon>
        <taxon>Pseudomonas</taxon>
    </lineage>
</organism>
<comment type="caution">
    <text evidence="9">The sequence shown here is derived from an EMBL/GenBank/DDBJ whole genome shotgun (WGS) entry which is preliminary data.</text>
</comment>
<dbReference type="Pfam" id="PF13534">
    <property type="entry name" value="Fer4_17"/>
    <property type="match status" value="1"/>
</dbReference>
<evidence type="ECO:0000256" key="5">
    <source>
        <dbReference type="ARBA" id="ARBA00022982"/>
    </source>
</evidence>
<name>A0A5R9RBK1_9PSED</name>
<keyword evidence="1" id="KW-0813">Transport</keyword>
<dbReference type="InterPro" id="IPR019554">
    <property type="entry name" value="Soluble_ligand-bd"/>
</dbReference>